<evidence type="ECO:0000313" key="1">
    <source>
        <dbReference type="EMBL" id="GAA2485721.1"/>
    </source>
</evidence>
<name>A0ABP5YRD4_STRLO</name>
<comment type="caution">
    <text evidence="1">The sequence shown here is derived from an EMBL/GenBank/DDBJ whole genome shotgun (WGS) entry which is preliminary data.</text>
</comment>
<proteinExistence type="predicted"/>
<sequence>MQPGENTVRADVTVDEGHLLVAAIVIHVTHRPELPVHRGQWGIHNPFHARALWGLLAEDADFICHDLIPKQRRKAVKK</sequence>
<dbReference type="EMBL" id="BAAASG010000007">
    <property type="protein sequence ID" value="GAA2485721.1"/>
    <property type="molecule type" value="Genomic_DNA"/>
</dbReference>
<accession>A0ABP5YRD4</accession>
<protein>
    <submittedName>
        <fullName evidence="1">Uncharacterized protein</fullName>
    </submittedName>
</protein>
<dbReference type="Proteomes" id="UP001501777">
    <property type="component" value="Unassembled WGS sequence"/>
</dbReference>
<organism evidence="1 2">
    <name type="scientific">Streptomyces longisporus</name>
    <dbReference type="NCBI Taxonomy" id="1948"/>
    <lineage>
        <taxon>Bacteria</taxon>
        <taxon>Bacillati</taxon>
        <taxon>Actinomycetota</taxon>
        <taxon>Actinomycetes</taxon>
        <taxon>Kitasatosporales</taxon>
        <taxon>Streptomycetaceae</taxon>
        <taxon>Streptomyces</taxon>
    </lineage>
</organism>
<evidence type="ECO:0000313" key="2">
    <source>
        <dbReference type="Proteomes" id="UP001501777"/>
    </source>
</evidence>
<keyword evidence="2" id="KW-1185">Reference proteome</keyword>
<gene>
    <name evidence="1" type="ORF">GCM10010276_24560</name>
</gene>
<reference evidence="2" key="1">
    <citation type="journal article" date="2019" name="Int. J. Syst. Evol. Microbiol.">
        <title>The Global Catalogue of Microorganisms (GCM) 10K type strain sequencing project: providing services to taxonomists for standard genome sequencing and annotation.</title>
        <authorList>
            <consortium name="The Broad Institute Genomics Platform"/>
            <consortium name="The Broad Institute Genome Sequencing Center for Infectious Disease"/>
            <person name="Wu L."/>
            <person name="Ma J."/>
        </authorList>
    </citation>
    <scope>NUCLEOTIDE SEQUENCE [LARGE SCALE GENOMIC DNA]</scope>
    <source>
        <strain evidence="2">JCM 4395</strain>
    </source>
</reference>